<dbReference type="GO" id="GO:0004072">
    <property type="term" value="F:aspartate kinase activity"/>
    <property type="evidence" value="ECO:0007669"/>
    <property type="project" value="UniProtKB-EC"/>
</dbReference>
<keyword evidence="12" id="KW-0457">Lysine biosynthesis</keyword>
<evidence type="ECO:0000313" key="19">
    <source>
        <dbReference type="Proteomes" id="UP000078287"/>
    </source>
</evidence>
<evidence type="ECO:0000256" key="12">
    <source>
        <dbReference type="ARBA" id="ARBA00023154"/>
    </source>
</evidence>
<dbReference type="PIRSF" id="PIRSF000726">
    <property type="entry name" value="Asp_kin"/>
    <property type="match status" value="1"/>
</dbReference>
<dbReference type="GO" id="GO:0005829">
    <property type="term" value="C:cytosol"/>
    <property type="evidence" value="ECO:0007669"/>
    <property type="project" value="TreeGrafter"/>
</dbReference>
<evidence type="ECO:0000256" key="15">
    <source>
        <dbReference type="RuleBase" id="RU003448"/>
    </source>
</evidence>
<name>A0A178M0T5_9CHLR</name>
<accession>A0A178M0T5</accession>
<evidence type="ECO:0000256" key="5">
    <source>
        <dbReference type="ARBA" id="ARBA00010122"/>
    </source>
</evidence>
<protein>
    <recommendedName>
        <fullName evidence="15">Aspartokinase</fullName>
        <ecNumber evidence="15">2.7.2.4</ecNumber>
    </recommendedName>
</protein>
<dbReference type="InterPro" id="IPR005260">
    <property type="entry name" value="Asp_kin_monofn"/>
</dbReference>
<dbReference type="PROSITE" id="PS51671">
    <property type="entry name" value="ACT"/>
    <property type="match status" value="1"/>
</dbReference>
<feature type="domain" description="ACT" evidence="17">
    <location>
        <begin position="406"/>
        <end position="472"/>
    </location>
</feature>
<dbReference type="EC" id="2.7.2.4" evidence="15"/>
<dbReference type="PANTHER" id="PTHR21499">
    <property type="entry name" value="ASPARTATE KINASE"/>
    <property type="match status" value="1"/>
</dbReference>
<organism evidence="18 19">
    <name type="scientific">Chloroflexus islandicus</name>
    <dbReference type="NCBI Taxonomy" id="1707952"/>
    <lineage>
        <taxon>Bacteria</taxon>
        <taxon>Bacillati</taxon>
        <taxon>Chloroflexota</taxon>
        <taxon>Chloroflexia</taxon>
        <taxon>Chloroflexales</taxon>
        <taxon>Chloroflexineae</taxon>
        <taxon>Chloroflexaceae</taxon>
        <taxon>Chloroflexus</taxon>
    </lineage>
</organism>
<evidence type="ECO:0000256" key="9">
    <source>
        <dbReference type="ARBA" id="ARBA00022777"/>
    </source>
</evidence>
<comment type="catalytic activity">
    <reaction evidence="13 15">
        <text>L-aspartate + ATP = 4-phospho-L-aspartate + ADP</text>
        <dbReference type="Rhea" id="RHEA:23776"/>
        <dbReference type="ChEBI" id="CHEBI:29991"/>
        <dbReference type="ChEBI" id="CHEBI:30616"/>
        <dbReference type="ChEBI" id="CHEBI:57535"/>
        <dbReference type="ChEBI" id="CHEBI:456216"/>
        <dbReference type="EC" id="2.7.2.4"/>
    </reaction>
</comment>
<dbReference type="GO" id="GO:0009088">
    <property type="term" value="P:threonine biosynthetic process"/>
    <property type="evidence" value="ECO:0007669"/>
    <property type="project" value="UniProtKB-UniPathway"/>
</dbReference>
<feature type="binding site" evidence="14">
    <location>
        <position position="131"/>
    </location>
    <ligand>
        <name>substrate</name>
    </ligand>
</feature>
<dbReference type="CDD" id="cd04921">
    <property type="entry name" value="ACT_AKi-HSDH-ThrA-like_1"/>
    <property type="match status" value="1"/>
</dbReference>
<dbReference type="SUPFAM" id="SSF55021">
    <property type="entry name" value="ACT-like"/>
    <property type="match status" value="2"/>
</dbReference>
<evidence type="ECO:0000256" key="4">
    <source>
        <dbReference type="ARBA" id="ARBA00005139"/>
    </source>
</evidence>
<dbReference type="InterPro" id="IPR045865">
    <property type="entry name" value="ACT-like_dom_sf"/>
</dbReference>
<dbReference type="GO" id="GO:0004420">
    <property type="term" value="F:hydroxymethylglutaryl-CoA reductase (NADPH) activity"/>
    <property type="evidence" value="ECO:0007669"/>
    <property type="project" value="InterPro"/>
</dbReference>
<dbReference type="GO" id="GO:0015936">
    <property type="term" value="P:coenzyme A metabolic process"/>
    <property type="evidence" value="ECO:0007669"/>
    <property type="project" value="InterPro"/>
</dbReference>
<dbReference type="GO" id="GO:0005524">
    <property type="term" value="F:ATP binding"/>
    <property type="evidence" value="ECO:0007669"/>
    <property type="project" value="UniProtKB-KW"/>
</dbReference>
<comment type="similarity">
    <text evidence="5 15">Belongs to the aspartokinase family.</text>
</comment>
<dbReference type="Pfam" id="PF00696">
    <property type="entry name" value="AA_kinase"/>
    <property type="match status" value="1"/>
</dbReference>
<evidence type="ECO:0000256" key="6">
    <source>
        <dbReference type="ARBA" id="ARBA00022605"/>
    </source>
</evidence>
<comment type="pathway">
    <text evidence="2 16">Amino-acid biosynthesis; L-lysine biosynthesis via DAP pathway; (S)-tetrahydrodipicolinate from L-aspartate: step 1/4.</text>
</comment>
<comment type="pathway">
    <text evidence="4 16">Amino-acid biosynthesis; L-threonine biosynthesis; L-threonine from L-aspartate: step 1/5.</text>
</comment>
<dbReference type="InterPro" id="IPR002912">
    <property type="entry name" value="ACT_dom"/>
</dbReference>
<dbReference type="CDD" id="cd04924">
    <property type="entry name" value="ACT_AK-Arch_2"/>
    <property type="match status" value="1"/>
</dbReference>
<dbReference type="SUPFAM" id="SSF53633">
    <property type="entry name" value="Carbamate kinase-like"/>
    <property type="match status" value="1"/>
</dbReference>
<dbReference type="PROSITE" id="PS00324">
    <property type="entry name" value="ASPARTOKINASE"/>
    <property type="match status" value="1"/>
</dbReference>
<dbReference type="InterPro" id="IPR054352">
    <property type="entry name" value="ACT_Aspartokinase"/>
</dbReference>
<dbReference type="InterPro" id="IPR001341">
    <property type="entry name" value="Asp_kinase"/>
</dbReference>
<dbReference type="Proteomes" id="UP000078287">
    <property type="component" value="Unassembled WGS sequence"/>
</dbReference>
<evidence type="ECO:0000256" key="7">
    <source>
        <dbReference type="ARBA" id="ARBA00022679"/>
    </source>
</evidence>
<dbReference type="FunFam" id="3.30.2130.10:FF:000001">
    <property type="entry name" value="Bifunctional aspartokinase/homoserine dehydrogenase"/>
    <property type="match status" value="1"/>
</dbReference>
<evidence type="ECO:0000256" key="10">
    <source>
        <dbReference type="ARBA" id="ARBA00022840"/>
    </source>
</evidence>
<keyword evidence="8 14" id="KW-0547">Nucleotide-binding</keyword>
<keyword evidence="6 16" id="KW-0028">Amino-acid biosynthesis</keyword>
<dbReference type="PANTHER" id="PTHR21499:SF3">
    <property type="entry name" value="ASPARTOKINASE"/>
    <property type="match status" value="1"/>
</dbReference>
<dbReference type="InterPro" id="IPR001048">
    <property type="entry name" value="Asp/Glu/Uridylate_kinase"/>
</dbReference>
<keyword evidence="9 15" id="KW-0418">Kinase</keyword>
<dbReference type="InterPro" id="IPR002202">
    <property type="entry name" value="HMG_CoA_Rdtase"/>
</dbReference>
<evidence type="ECO:0000256" key="3">
    <source>
        <dbReference type="ARBA" id="ARBA00004986"/>
    </source>
</evidence>
<feature type="binding site" evidence="14">
    <location>
        <begin position="6"/>
        <end position="9"/>
    </location>
    <ligand>
        <name>ATP</name>
        <dbReference type="ChEBI" id="CHEBI:30616"/>
    </ligand>
</feature>
<evidence type="ECO:0000256" key="1">
    <source>
        <dbReference type="ARBA" id="ARBA00003121"/>
    </source>
</evidence>
<dbReference type="AlphaFoldDB" id="A0A178M0T5"/>
<evidence type="ECO:0000259" key="17">
    <source>
        <dbReference type="PROSITE" id="PS51671"/>
    </source>
</evidence>
<keyword evidence="10 14" id="KW-0067">ATP-binding</keyword>
<dbReference type="RefSeq" id="WP_066790711.1">
    <property type="nucleotide sequence ID" value="NZ_LWQS01000091.1"/>
</dbReference>
<dbReference type="STRING" id="1707952.A6A03_19210"/>
<dbReference type="InterPro" id="IPR018042">
    <property type="entry name" value="Aspartate_kinase_CS"/>
</dbReference>
<feature type="binding site" evidence="14">
    <location>
        <position position="49"/>
    </location>
    <ligand>
        <name>substrate</name>
    </ligand>
</feature>
<dbReference type="Pfam" id="PF22468">
    <property type="entry name" value="ACT_9"/>
    <property type="match status" value="2"/>
</dbReference>
<keyword evidence="11" id="KW-0220">Diaminopimelate biosynthesis</keyword>
<dbReference type="UniPathway" id="UPA00051">
    <property type="reaction ID" value="UER00462"/>
</dbReference>
<dbReference type="EMBL" id="LWQS01000091">
    <property type="protein sequence ID" value="OAN40826.1"/>
    <property type="molecule type" value="Genomic_DNA"/>
</dbReference>
<dbReference type="GO" id="GO:0009090">
    <property type="term" value="P:homoserine biosynthetic process"/>
    <property type="evidence" value="ECO:0007669"/>
    <property type="project" value="TreeGrafter"/>
</dbReference>
<comment type="function">
    <text evidence="1">Catalyzes the phosphorylation of the beta-carboxyl group of aspartic acid with ATP to yield 4-phospho-L-aspartate, which is involved in the branched biosynthetic pathway leading to the biosynthesis of amino acids threonine, isoleucine and methionine.</text>
</comment>
<keyword evidence="7 15" id="KW-0808">Transferase</keyword>
<dbReference type="Gene3D" id="3.30.2130.10">
    <property type="entry name" value="VC0802-like"/>
    <property type="match status" value="1"/>
</dbReference>
<evidence type="ECO:0000256" key="2">
    <source>
        <dbReference type="ARBA" id="ARBA00004766"/>
    </source>
</evidence>
<evidence type="ECO:0000256" key="14">
    <source>
        <dbReference type="PIRSR" id="PIRSR000726-1"/>
    </source>
</evidence>
<reference evidence="18 19" key="1">
    <citation type="submission" date="2016-04" db="EMBL/GenBank/DDBJ databases">
        <title>Chloroflexus islandicus sp. nov., a thermophilic filamentous anoxygenic phototrophic bacterium from geyser Strokkur (Iceland).</title>
        <authorList>
            <person name="Gaisin V.A."/>
            <person name="Kalashnikov A.M."/>
            <person name="Sukhacheva M.V."/>
            <person name="Grouzdev D.S."/>
            <person name="Ivanov T.M."/>
            <person name="Kuznetsov B."/>
            <person name="Gorlenko V.M."/>
        </authorList>
    </citation>
    <scope>NUCLEOTIDE SEQUENCE [LARGE SCALE GENOMIC DNA]</scope>
    <source>
        <strain evidence="19">isl-2</strain>
    </source>
</reference>
<sequence length="472" mass="49296">MRLVMKFGGTSVGSADAIRRVTEIVGGYARDHEVVVVVSAMNAPDLRTTDTLIAAAKAAAAGDGNATAQVTPRLLDLHMRVANELVTPEERAALEPEIRAMLDYMSDLSRSIAVLGELTPRALDLFSGLGERINARLIAAALRSAGIDAEAIDATELIVTDDRYGNASPIEPDTRERSRARLLPLLAAKRVPVVTGFIGATRAGVPTTLGRGGSDYTCAILGADLDADEVWFWKEVDGVLSANPKVVPEARTLPRLSYAEMGEMAYYGANVLHPKTVQPLVHRRIPIRIRNTFNPSHPGTLIDAEGDGESVRAITAIKGLSLITVGGPGMLGLTGVAARIFGAVARAGANVLLISQASSEQSVCFAVPGDEAAKVVNELRCELDREFAAHDVEHIGTIAPVVIVAVVGSGMRGTPGIAGRVFGALGAAGVNVIAIAQGSTENNISLVVSEADADKAVRAVHGAFVTTNGGNE</sequence>
<evidence type="ECO:0000256" key="8">
    <source>
        <dbReference type="ARBA" id="ARBA00022741"/>
    </source>
</evidence>
<evidence type="ECO:0000256" key="16">
    <source>
        <dbReference type="RuleBase" id="RU004249"/>
    </source>
</evidence>
<evidence type="ECO:0000256" key="11">
    <source>
        <dbReference type="ARBA" id="ARBA00022915"/>
    </source>
</evidence>
<dbReference type="UniPathway" id="UPA00034">
    <property type="reaction ID" value="UER00015"/>
</dbReference>
<dbReference type="GO" id="GO:0019877">
    <property type="term" value="P:diaminopimelate biosynthetic process"/>
    <property type="evidence" value="ECO:0007669"/>
    <property type="project" value="UniProtKB-KW"/>
</dbReference>
<proteinExistence type="inferred from homology"/>
<comment type="caution">
    <text evidence="18">The sequence shown here is derived from an EMBL/GenBank/DDBJ whole genome shotgun (WGS) entry which is preliminary data.</text>
</comment>
<dbReference type="Gene3D" id="3.40.1160.10">
    <property type="entry name" value="Acetylglutamate kinase-like"/>
    <property type="match status" value="1"/>
</dbReference>
<comment type="pathway">
    <text evidence="3 16">Amino-acid biosynthesis; L-methionine biosynthesis via de novo pathway; L-homoserine from L-aspartate: step 1/3.</text>
</comment>
<dbReference type="GO" id="GO:0009089">
    <property type="term" value="P:lysine biosynthetic process via diaminopimelate"/>
    <property type="evidence" value="ECO:0007669"/>
    <property type="project" value="UniProtKB-UniPathway"/>
</dbReference>
<evidence type="ECO:0000256" key="13">
    <source>
        <dbReference type="ARBA" id="ARBA00047872"/>
    </source>
</evidence>
<dbReference type="PROSITE" id="PS50065">
    <property type="entry name" value="HMG_COA_REDUCTASE_4"/>
    <property type="match status" value="1"/>
</dbReference>
<keyword evidence="19" id="KW-1185">Reference proteome</keyword>
<gene>
    <name evidence="18" type="ORF">A6A03_19210</name>
</gene>
<dbReference type="OrthoDB" id="9799110at2"/>
<dbReference type="NCBIfam" id="TIGR00657">
    <property type="entry name" value="asp_kinases"/>
    <property type="match status" value="1"/>
</dbReference>
<dbReference type="UniPathway" id="UPA00050">
    <property type="reaction ID" value="UER00461"/>
</dbReference>
<evidence type="ECO:0000313" key="18">
    <source>
        <dbReference type="EMBL" id="OAN40826.1"/>
    </source>
</evidence>
<dbReference type="InterPro" id="IPR036393">
    <property type="entry name" value="AceGlu_kinase-like_sf"/>
</dbReference>